<name>A0A4S8LEK7_DENBC</name>
<dbReference type="Pfam" id="PF00439">
    <property type="entry name" value="Bromodomain"/>
    <property type="match status" value="1"/>
</dbReference>
<keyword evidence="4" id="KW-0805">Transcription regulation</keyword>
<dbReference type="InterPro" id="IPR001487">
    <property type="entry name" value="Bromodomain"/>
</dbReference>
<evidence type="ECO:0000313" key="10">
    <source>
        <dbReference type="EMBL" id="THU87113.1"/>
    </source>
</evidence>
<dbReference type="PANTHER" id="PTHR16062">
    <property type="entry name" value="SWI/SNF-RELATED"/>
    <property type="match status" value="1"/>
</dbReference>
<dbReference type="GO" id="GO:0006368">
    <property type="term" value="P:transcription elongation by RNA polymerase II"/>
    <property type="evidence" value="ECO:0007669"/>
    <property type="project" value="TreeGrafter"/>
</dbReference>
<keyword evidence="5 8" id="KW-0103">Bromodomain</keyword>
<evidence type="ECO:0000256" key="6">
    <source>
        <dbReference type="ARBA" id="ARBA00023163"/>
    </source>
</evidence>
<feature type="non-terminal residue" evidence="10">
    <location>
        <position position="1"/>
    </location>
</feature>
<evidence type="ECO:0000256" key="8">
    <source>
        <dbReference type="PROSITE-ProRule" id="PRU00035"/>
    </source>
</evidence>
<proteinExistence type="predicted"/>
<evidence type="ECO:0000256" key="5">
    <source>
        <dbReference type="ARBA" id="ARBA00023117"/>
    </source>
</evidence>
<dbReference type="Gene3D" id="1.20.920.10">
    <property type="entry name" value="Bromodomain-like"/>
    <property type="match status" value="1"/>
</dbReference>
<comment type="subcellular location">
    <subcellularLocation>
        <location evidence="1">Nucleus</location>
    </subcellularLocation>
</comment>
<dbReference type="GO" id="GO:0003682">
    <property type="term" value="F:chromatin binding"/>
    <property type="evidence" value="ECO:0007669"/>
    <property type="project" value="TreeGrafter"/>
</dbReference>
<dbReference type="EMBL" id="ML179464">
    <property type="protein sequence ID" value="THU87113.1"/>
    <property type="molecule type" value="Genomic_DNA"/>
</dbReference>
<evidence type="ECO:0000256" key="4">
    <source>
        <dbReference type="ARBA" id="ARBA00023015"/>
    </source>
</evidence>
<gene>
    <name evidence="10" type="ORF">K435DRAFT_682282</name>
</gene>
<feature type="domain" description="Bromo" evidence="9">
    <location>
        <begin position="1"/>
        <end position="54"/>
    </location>
</feature>
<dbReference type="PANTHER" id="PTHR16062:SF19">
    <property type="entry name" value="PROTEIN POLYBROMO-1"/>
    <property type="match status" value="1"/>
</dbReference>
<dbReference type="Proteomes" id="UP000297245">
    <property type="component" value="Unassembled WGS sequence"/>
</dbReference>
<accession>A0A4S8LEK7</accession>
<protein>
    <submittedName>
        <fullName evidence="10">Bromodomain-containing protein</fullName>
    </submittedName>
</protein>
<dbReference type="SUPFAM" id="SSF47370">
    <property type="entry name" value="Bromodomain"/>
    <property type="match status" value="1"/>
</dbReference>
<dbReference type="PROSITE" id="PS50014">
    <property type="entry name" value="BROMODOMAIN_2"/>
    <property type="match status" value="1"/>
</dbReference>
<evidence type="ECO:0000259" key="9">
    <source>
        <dbReference type="PROSITE" id="PS50014"/>
    </source>
</evidence>
<dbReference type="InterPro" id="IPR036427">
    <property type="entry name" value="Bromodomain-like_sf"/>
</dbReference>
<keyword evidence="11" id="KW-1185">Reference proteome</keyword>
<keyword evidence="6" id="KW-0804">Transcription</keyword>
<keyword evidence="2" id="KW-0677">Repeat</keyword>
<dbReference type="GO" id="GO:0006338">
    <property type="term" value="P:chromatin remodeling"/>
    <property type="evidence" value="ECO:0007669"/>
    <property type="project" value="InterPro"/>
</dbReference>
<keyword evidence="3" id="KW-0156">Chromatin regulator</keyword>
<sequence>YSDYYTVIDKPISMSNISEKVKRKVYDSVAQYAEDWYLMFRNARRYNIEGSEIYNDAGMLYLAFRTALKAAVDEHGFDFVDEPEELDDIL</sequence>
<evidence type="ECO:0000256" key="2">
    <source>
        <dbReference type="ARBA" id="ARBA00022737"/>
    </source>
</evidence>
<organism evidence="10 11">
    <name type="scientific">Dendrothele bispora (strain CBS 962.96)</name>
    <dbReference type="NCBI Taxonomy" id="1314807"/>
    <lineage>
        <taxon>Eukaryota</taxon>
        <taxon>Fungi</taxon>
        <taxon>Dikarya</taxon>
        <taxon>Basidiomycota</taxon>
        <taxon>Agaricomycotina</taxon>
        <taxon>Agaricomycetes</taxon>
        <taxon>Agaricomycetidae</taxon>
        <taxon>Agaricales</taxon>
        <taxon>Agaricales incertae sedis</taxon>
        <taxon>Dendrothele</taxon>
    </lineage>
</organism>
<evidence type="ECO:0000256" key="1">
    <source>
        <dbReference type="ARBA" id="ARBA00004123"/>
    </source>
</evidence>
<evidence type="ECO:0000256" key="3">
    <source>
        <dbReference type="ARBA" id="ARBA00022853"/>
    </source>
</evidence>
<reference evidence="10 11" key="1">
    <citation type="journal article" date="2019" name="Nat. Ecol. Evol.">
        <title>Megaphylogeny resolves global patterns of mushroom evolution.</title>
        <authorList>
            <person name="Varga T."/>
            <person name="Krizsan K."/>
            <person name="Foldi C."/>
            <person name="Dima B."/>
            <person name="Sanchez-Garcia M."/>
            <person name="Sanchez-Ramirez S."/>
            <person name="Szollosi G.J."/>
            <person name="Szarkandi J.G."/>
            <person name="Papp V."/>
            <person name="Albert L."/>
            <person name="Andreopoulos W."/>
            <person name="Angelini C."/>
            <person name="Antonin V."/>
            <person name="Barry K.W."/>
            <person name="Bougher N.L."/>
            <person name="Buchanan P."/>
            <person name="Buyck B."/>
            <person name="Bense V."/>
            <person name="Catcheside P."/>
            <person name="Chovatia M."/>
            <person name="Cooper J."/>
            <person name="Damon W."/>
            <person name="Desjardin D."/>
            <person name="Finy P."/>
            <person name="Geml J."/>
            <person name="Haridas S."/>
            <person name="Hughes K."/>
            <person name="Justo A."/>
            <person name="Karasinski D."/>
            <person name="Kautmanova I."/>
            <person name="Kiss B."/>
            <person name="Kocsube S."/>
            <person name="Kotiranta H."/>
            <person name="LaButti K.M."/>
            <person name="Lechner B.E."/>
            <person name="Liimatainen K."/>
            <person name="Lipzen A."/>
            <person name="Lukacs Z."/>
            <person name="Mihaltcheva S."/>
            <person name="Morgado L.N."/>
            <person name="Niskanen T."/>
            <person name="Noordeloos M.E."/>
            <person name="Ohm R.A."/>
            <person name="Ortiz-Santana B."/>
            <person name="Ovrebo C."/>
            <person name="Racz N."/>
            <person name="Riley R."/>
            <person name="Savchenko A."/>
            <person name="Shiryaev A."/>
            <person name="Soop K."/>
            <person name="Spirin V."/>
            <person name="Szebenyi C."/>
            <person name="Tomsovsky M."/>
            <person name="Tulloss R.E."/>
            <person name="Uehling J."/>
            <person name="Grigoriev I.V."/>
            <person name="Vagvolgyi C."/>
            <person name="Papp T."/>
            <person name="Martin F.M."/>
            <person name="Miettinen O."/>
            <person name="Hibbett D.S."/>
            <person name="Nagy L.G."/>
        </authorList>
    </citation>
    <scope>NUCLEOTIDE SEQUENCE [LARGE SCALE GENOMIC DNA]</scope>
    <source>
        <strain evidence="10 11">CBS 962.96</strain>
    </source>
</reference>
<evidence type="ECO:0000256" key="7">
    <source>
        <dbReference type="ARBA" id="ARBA00023242"/>
    </source>
</evidence>
<dbReference type="InterPro" id="IPR037382">
    <property type="entry name" value="Rsc/polybromo"/>
</dbReference>
<dbReference type="SMART" id="SM00297">
    <property type="entry name" value="BROMO"/>
    <property type="match status" value="1"/>
</dbReference>
<dbReference type="GO" id="GO:0016586">
    <property type="term" value="C:RSC-type complex"/>
    <property type="evidence" value="ECO:0007669"/>
    <property type="project" value="InterPro"/>
</dbReference>
<dbReference type="PRINTS" id="PR00503">
    <property type="entry name" value="BROMODOMAIN"/>
</dbReference>
<dbReference type="AlphaFoldDB" id="A0A4S8LEK7"/>
<dbReference type="OrthoDB" id="6017at2759"/>
<evidence type="ECO:0000313" key="11">
    <source>
        <dbReference type="Proteomes" id="UP000297245"/>
    </source>
</evidence>
<keyword evidence="7" id="KW-0539">Nucleus</keyword>